<dbReference type="AlphaFoldDB" id="A0AAN8AGM2"/>
<proteinExistence type="predicted"/>
<evidence type="ECO:0000313" key="2">
    <source>
        <dbReference type="EMBL" id="KAK5854468.1"/>
    </source>
</evidence>
<sequence length="79" mass="8948">MRAYLLLVLLLLPLCSGAPKFSIRCYGEDFLMVRNMPLDCTGKVLQACYTRDNREKGCTRLELCNQPGWSCCHTDLCNA</sequence>
<feature type="chain" id="PRO_5042914614" evidence="1">
    <location>
        <begin position="18"/>
        <end position="79"/>
    </location>
</feature>
<reference evidence="2 3" key="1">
    <citation type="journal article" date="2023" name="Genes (Basel)">
        <title>Chromosome-Level Genome Assembly and Circadian Gene Repertoire of the Patagonia Blennie Eleginops maclovinus-The Closest Ancestral Proxy of Antarctic Cryonotothenioids.</title>
        <authorList>
            <person name="Cheng C.C."/>
            <person name="Rivera-Colon A.G."/>
            <person name="Minhas B.F."/>
            <person name="Wilson L."/>
            <person name="Rayamajhi N."/>
            <person name="Vargas-Chacoff L."/>
            <person name="Catchen J.M."/>
        </authorList>
    </citation>
    <scope>NUCLEOTIDE SEQUENCE [LARGE SCALE GENOMIC DNA]</scope>
    <source>
        <strain evidence="2">JMC-PN-2008</strain>
    </source>
</reference>
<feature type="signal peptide" evidence="1">
    <location>
        <begin position="1"/>
        <end position="17"/>
    </location>
</feature>
<evidence type="ECO:0000313" key="3">
    <source>
        <dbReference type="Proteomes" id="UP001346869"/>
    </source>
</evidence>
<name>A0AAN8AGM2_ELEMC</name>
<reference evidence="2 3" key="2">
    <citation type="journal article" date="2023" name="Mol. Biol. Evol.">
        <title>Genomics of Secondarily Temperate Adaptation in the Only Non-Antarctic Icefish.</title>
        <authorList>
            <person name="Rivera-Colon A.G."/>
            <person name="Rayamajhi N."/>
            <person name="Minhas B.F."/>
            <person name="Madrigal G."/>
            <person name="Bilyk K.T."/>
            <person name="Yoon V."/>
            <person name="Hune M."/>
            <person name="Gregory S."/>
            <person name="Cheng C.H.C."/>
            <person name="Catchen J.M."/>
        </authorList>
    </citation>
    <scope>NUCLEOTIDE SEQUENCE [LARGE SCALE GENOMIC DNA]</scope>
    <source>
        <strain evidence="2">JMC-PN-2008</strain>
    </source>
</reference>
<accession>A0AAN8AGM2</accession>
<gene>
    <name evidence="2" type="ORF">PBY51_015530</name>
</gene>
<keyword evidence="3" id="KW-1185">Reference proteome</keyword>
<dbReference type="Proteomes" id="UP001346869">
    <property type="component" value="Unassembled WGS sequence"/>
</dbReference>
<dbReference type="EMBL" id="JAUZQC010000019">
    <property type="protein sequence ID" value="KAK5854468.1"/>
    <property type="molecule type" value="Genomic_DNA"/>
</dbReference>
<protein>
    <submittedName>
        <fullName evidence="2">Uncharacterized protein</fullName>
    </submittedName>
</protein>
<keyword evidence="1" id="KW-0732">Signal</keyword>
<comment type="caution">
    <text evidence="2">The sequence shown here is derived from an EMBL/GenBank/DDBJ whole genome shotgun (WGS) entry which is preliminary data.</text>
</comment>
<evidence type="ECO:0000256" key="1">
    <source>
        <dbReference type="SAM" id="SignalP"/>
    </source>
</evidence>
<organism evidence="2 3">
    <name type="scientific">Eleginops maclovinus</name>
    <name type="common">Patagonian blennie</name>
    <name type="synonym">Eleginus maclovinus</name>
    <dbReference type="NCBI Taxonomy" id="56733"/>
    <lineage>
        <taxon>Eukaryota</taxon>
        <taxon>Metazoa</taxon>
        <taxon>Chordata</taxon>
        <taxon>Craniata</taxon>
        <taxon>Vertebrata</taxon>
        <taxon>Euteleostomi</taxon>
        <taxon>Actinopterygii</taxon>
        <taxon>Neopterygii</taxon>
        <taxon>Teleostei</taxon>
        <taxon>Neoteleostei</taxon>
        <taxon>Acanthomorphata</taxon>
        <taxon>Eupercaria</taxon>
        <taxon>Perciformes</taxon>
        <taxon>Notothenioidei</taxon>
        <taxon>Eleginopidae</taxon>
        <taxon>Eleginops</taxon>
    </lineage>
</organism>